<protein>
    <submittedName>
        <fullName evidence="2">Uncharacterized protein</fullName>
    </submittedName>
</protein>
<feature type="region of interest" description="Disordered" evidence="1">
    <location>
        <begin position="263"/>
        <end position="310"/>
    </location>
</feature>
<reference evidence="2 3" key="1">
    <citation type="submission" date="2015-04" db="EMBL/GenBank/DDBJ databases">
        <title>Complete genome sequence of Schizopora paradoxa KUC8140, a cosmopolitan wood degrader in East Asia.</title>
        <authorList>
            <consortium name="DOE Joint Genome Institute"/>
            <person name="Min B."/>
            <person name="Park H."/>
            <person name="Jang Y."/>
            <person name="Kim J.-J."/>
            <person name="Kim K.H."/>
            <person name="Pangilinan J."/>
            <person name="Lipzen A."/>
            <person name="Riley R."/>
            <person name="Grigoriev I.V."/>
            <person name="Spatafora J.W."/>
            <person name="Choi I.-G."/>
        </authorList>
    </citation>
    <scope>NUCLEOTIDE SEQUENCE [LARGE SCALE GENOMIC DNA]</scope>
    <source>
        <strain evidence="2 3">KUC8140</strain>
    </source>
</reference>
<feature type="compositionally biased region" description="Low complexity" evidence="1">
    <location>
        <begin position="299"/>
        <end position="310"/>
    </location>
</feature>
<feature type="compositionally biased region" description="Low complexity" evidence="1">
    <location>
        <begin position="144"/>
        <end position="162"/>
    </location>
</feature>
<feature type="compositionally biased region" description="Polar residues" evidence="1">
    <location>
        <begin position="72"/>
        <end position="85"/>
    </location>
</feature>
<accession>A0A0H2S365</accession>
<dbReference type="InParanoid" id="A0A0H2S365"/>
<evidence type="ECO:0000313" key="3">
    <source>
        <dbReference type="Proteomes" id="UP000053477"/>
    </source>
</evidence>
<evidence type="ECO:0000256" key="1">
    <source>
        <dbReference type="SAM" id="MobiDB-lite"/>
    </source>
</evidence>
<gene>
    <name evidence="2" type="ORF">SCHPADRAFT_938104</name>
</gene>
<feature type="compositionally biased region" description="Polar residues" evidence="1">
    <location>
        <begin position="287"/>
        <end position="298"/>
    </location>
</feature>
<keyword evidence="3" id="KW-1185">Reference proteome</keyword>
<dbReference type="AlphaFoldDB" id="A0A0H2S365"/>
<feature type="compositionally biased region" description="Low complexity" evidence="1">
    <location>
        <begin position="267"/>
        <end position="277"/>
    </location>
</feature>
<feature type="compositionally biased region" description="Polar residues" evidence="1">
    <location>
        <begin position="170"/>
        <end position="185"/>
    </location>
</feature>
<name>A0A0H2S365_9AGAM</name>
<proteinExistence type="predicted"/>
<feature type="region of interest" description="Disordered" evidence="1">
    <location>
        <begin position="1"/>
        <end position="95"/>
    </location>
</feature>
<feature type="region of interest" description="Disordered" evidence="1">
    <location>
        <begin position="134"/>
        <end position="185"/>
    </location>
</feature>
<feature type="compositionally biased region" description="Polar residues" evidence="1">
    <location>
        <begin position="21"/>
        <end position="30"/>
    </location>
</feature>
<organism evidence="2 3">
    <name type="scientific">Schizopora paradoxa</name>
    <dbReference type="NCBI Taxonomy" id="27342"/>
    <lineage>
        <taxon>Eukaryota</taxon>
        <taxon>Fungi</taxon>
        <taxon>Dikarya</taxon>
        <taxon>Basidiomycota</taxon>
        <taxon>Agaricomycotina</taxon>
        <taxon>Agaricomycetes</taxon>
        <taxon>Hymenochaetales</taxon>
        <taxon>Schizoporaceae</taxon>
        <taxon>Schizopora</taxon>
    </lineage>
</organism>
<evidence type="ECO:0000313" key="2">
    <source>
        <dbReference type="EMBL" id="KLO16203.1"/>
    </source>
</evidence>
<feature type="compositionally biased region" description="Basic and acidic residues" evidence="1">
    <location>
        <begin position="1"/>
        <end position="20"/>
    </location>
</feature>
<dbReference type="Proteomes" id="UP000053477">
    <property type="component" value="Unassembled WGS sequence"/>
</dbReference>
<dbReference type="EMBL" id="KQ085919">
    <property type="protein sequence ID" value="KLO16203.1"/>
    <property type="molecule type" value="Genomic_DNA"/>
</dbReference>
<sequence length="310" mass="33510">MDHGRKEKHPQDDMSDRDRTSSNTVQTRPGNSRGPRSGTTGMHEGHTILPPGYKRERKRIKTNPAGERLATWASSSSPGLTQASGAPNPPTFGHNMLAPENFGADFMRMQPPIQQEHRFANDVTAYAGGYPVEGGGSAMNRHPSQQASSSSTASASIPSSQQRPRRPSITIPQSTPSYGNIMTNRSQCNQPQVQGMVQGQTGSRNDNIAPPCLALFPMFTVEPCDRGCGQYLALHNGQARGHISKEALISLFQDLCGRNELYEEATSPSQEQSPSEELAAGVENMGFGSQNSQWTSTASSPTSSHYNYSS</sequence>